<dbReference type="EMBL" id="BK015050">
    <property type="protein sequence ID" value="DAD88936.1"/>
    <property type="molecule type" value="Genomic_DNA"/>
</dbReference>
<organism evidence="1">
    <name type="scientific">Myoviridae sp. ctpiG4</name>
    <dbReference type="NCBI Taxonomy" id="2826698"/>
    <lineage>
        <taxon>Viruses</taxon>
        <taxon>Duplodnaviria</taxon>
        <taxon>Heunggongvirae</taxon>
        <taxon>Uroviricota</taxon>
        <taxon>Caudoviricetes</taxon>
    </lineage>
</organism>
<evidence type="ECO:0000313" key="1">
    <source>
        <dbReference type="EMBL" id="DAD88936.1"/>
    </source>
</evidence>
<name>A0A8S5N380_9CAUD</name>
<proteinExistence type="predicted"/>
<sequence>MRIDYLSRQVKACGKMRFKGWRNMDKAIAGATKDEKIYRNIDTKFFNMHFSVPGKDGKFKQKGLFYCAYEDDYENRLVHLAIDNRNGTPLIVECMDKEQAIERLMFWGGIGRNEAEERSNRDGK</sequence>
<accession>A0A8S5N380</accession>
<protein>
    <submittedName>
        <fullName evidence="1">Uncharacterized protein</fullName>
    </submittedName>
</protein>
<reference evidence="1" key="1">
    <citation type="journal article" date="2021" name="Proc. Natl. Acad. Sci. U.S.A.">
        <title>A Catalog of Tens of Thousands of Viruses from Human Metagenomes Reveals Hidden Associations with Chronic Diseases.</title>
        <authorList>
            <person name="Tisza M.J."/>
            <person name="Buck C.B."/>
        </authorList>
    </citation>
    <scope>NUCLEOTIDE SEQUENCE</scope>
    <source>
        <strain evidence="1">CtpiG4</strain>
    </source>
</reference>